<organism evidence="2 3">
    <name type="scientific">Vanilla planifolia</name>
    <name type="common">Vanilla</name>
    <dbReference type="NCBI Taxonomy" id="51239"/>
    <lineage>
        <taxon>Eukaryota</taxon>
        <taxon>Viridiplantae</taxon>
        <taxon>Streptophyta</taxon>
        <taxon>Embryophyta</taxon>
        <taxon>Tracheophyta</taxon>
        <taxon>Spermatophyta</taxon>
        <taxon>Magnoliopsida</taxon>
        <taxon>Liliopsida</taxon>
        <taxon>Asparagales</taxon>
        <taxon>Orchidaceae</taxon>
        <taxon>Vanilloideae</taxon>
        <taxon>Vanilleae</taxon>
        <taxon>Vanilla</taxon>
    </lineage>
</organism>
<gene>
    <name evidence="2" type="ORF">HPP92_014443</name>
</gene>
<feature type="compositionally biased region" description="Polar residues" evidence="1">
    <location>
        <begin position="145"/>
        <end position="154"/>
    </location>
</feature>
<proteinExistence type="predicted"/>
<accession>A0A835UUV1</accession>
<feature type="region of interest" description="Disordered" evidence="1">
    <location>
        <begin position="121"/>
        <end position="154"/>
    </location>
</feature>
<dbReference type="PANTHER" id="PTHR39741">
    <property type="entry name" value="F-BOX DOMAIN CONTAINING PROTEIN, EXPRESSED"/>
    <property type="match status" value="1"/>
</dbReference>
<dbReference type="OrthoDB" id="69656at2759"/>
<evidence type="ECO:0000313" key="2">
    <source>
        <dbReference type="EMBL" id="KAG0472586.1"/>
    </source>
</evidence>
<dbReference type="SUPFAM" id="SSF81383">
    <property type="entry name" value="F-box domain"/>
    <property type="match status" value="1"/>
</dbReference>
<sequence>MEICLDFVAHLGPDTSSCVFTLIDSPADLIRVSAVSRSWRRFVIANGFSKKLCLRMCPEASNVTDLLETNCLCTSDAVSSSDAELRRSEREHRLFSYLGHCIVSLDGNRNCIFQSIHASSTDNFPDESIDNTLEPNDRVDRRPSYWSSEGQSDPQVPETLTYRLLSNLCVIDEIIIQPFKAYFQYGNPIYSASAVRFRMGHSRLPFETAAVNIQAINVDNYVWTYVSPEFPMVQENTLQSFKLPRPALCIGGILQIELLGRVQVQEMDGLYYICVCHVKALGRPLTPKLEVQFVEPGGKIVLRYQPDAVEPSSTEPVAEEEPAVDELSVSWNALRERINHLRARRGWHLPLLNSLLGPAEPESDEEEQP</sequence>
<dbReference type="InterPro" id="IPR036047">
    <property type="entry name" value="F-box-like_dom_sf"/>
</dbReference>
<dbReference type="InterPro" id="IPR055336">
    <property type="entry name" value="At4g00755-like"/>
</dbReference>
<comment type="caution">
    <text evidence="2">The sequence shown here is derived from an EMBL/GenBank/DDBJ whole genome shotgun (WGS) entry which is preliminary data.</text>
</comment>
<dbReference type="AlphaFoldDB" id="A0A835UUV1"/>
<evidence type="ECO:0000256" key="1">
    <source>
        <dbReference type="SAM" id="MobiDB-lite"/>
    </source>
</evidence>
<keyword evidence="3" id="KW-1185">Reference proteome</keyword>
<dbReference type="EMBL" id="JADCNL010000007">
    <property type="protein sequence ID" value="KAG0472586.1"/>
    <property type="molecule type" value="Genomic_DNA"/>
</dbReference>
<reference evidence="2 3" key="1">
    <citation type="journal article" date="2020" name="Nat. Food">
        <title>A phased Vanilla planifolia genome enables genetic improvement of flavour and production.</title>
        <authorList>
            <person name="Hasing T."/>
            <person name="Tang H."/>
            <person name="Brym M."/>
            <person name="Khazi F."/>
            <person name="Huang T."/>
            <person name="Chambers A.H."/>
        </authorList>
    </citation>
    <scope>NUCLEOTIDE SEQUENCE [LARGE SCALE GENOMIC DNA]</scope>
    <source>
        <tissue evidence="2">Leaf</tissue>
    </source>
</reference>
<dbReference type="PANTHER" id="PTHR39741:SF2">
    <property type="entry name" value="F-BOX DOMAIN-CONTAINING PROTEIN"/>
    <property type="match status" value="1"/>
</dbReference>
<name>A0A835UUV1_VANPL</name>
<evidence type="ECO:0008006" key="4">
    <source>
        <dbReference type="Google" id="ProtNLM"/>
    </source>
</evidence>
<protein>
    <recommendedName>
        <fullName evidence="4">F-box protein</fullName>
    </recommendedName>
</protein>
<dbReference type="Proteomes" id="UP000636800">
    <property type="component" value="Chromosome 7"/>
</dbReference>
<evidence type="ECO:0000313" key="3">
    <source>
        <dbReference type="Proteomes" id="UP000636800"/>
    </source>
</evidence>